<gene>
    <name evidence="3" type="ORF">SAMN02745204_00447</name>
</gene>
<accession>A0A1M4TJL2</accession>
<feature type="compositionally biased region" description="Low complexity" evidence="1">
    <location>
        <begin position="58"/>
        <end position="68"/>
    </location>
</feature>
<evidence type="ECO:0000313" key="3">
    <source>
        <dbReference type="EMBL" id="SHE44679.1"/>
    </source>
</evidence>
<feature type="compositionally biased region" description="Pro residues" evidence="1">
    <location>
        <begin position="33"/>
        <end position="46"/>
    </location>
</feature>
<dbReference type="STRING" id="213588.SAMN02745204_00447"/>
<name>A0A1M4TJL2_9GAMM</name>
<reference evidence="4" key="1">
    <citation type="submission" date="2016-11" db="EMBL/GenBank/DDBJ databases">
        <authorList>
            <person name="Varghese N."/>
            <person name="Submissions S."/>
        </authorList>
    </citation>
    <scope>NUCLEOTIDE SEQUENCE [LARGE SCALE GENOMIC DNA]</scope>
    <source>
        <strain evidence="4">DSM 14834</strain>
    </source>
</reference>
<dbReference type="Proteomes" id="UP000242857">
    <property type="component" value="Unassembled WGS sequence"/>
</dbReference>
<evidence type="ECO:0000256" key="1">
    <source>
        <dbReference type="SAM" id="MobiDB-lite"/>
    </source>
</evidence>
<dbReference type="AlphaFoldDB" id="A0A1M4TJL2"/>
<dbReference type="EMBL" id="FQUK01000005">
    <property type="protein sequence ID" value="SHE44679.1"/>
    <property type="molecule type" value="Genomic_DNA"/>
</dbReference>
<feature type="region of interest" description="Disordered" evidence="1">
    <location>
        <begin position="25"/>
        <end position="92"/>
    </location>
</feature>
<keyword evidence="2" id="KW-0732">Signal</keyword>
<sequence length="103" mass="10970">MRLFSPRQLLACLLLTAAAGPALAVDMRHPTPDGAPVPTDPAPPAPNDRLDEVEIDGAATATTHAQRAARSKTAPAVQPTRHPSGDNRMLPARFHSFLPGMFR</sequence>
<proteinExistence type="predicted"/>
<dbReference type="RefSeq" id="WP_143148773.1">
    <property type="nucleotide sequence ID" value="NZ_FQUK01000005.1"/>
</dbReference>
<feature type="signal peptide" evidence="2">
    <location>
        <begin position="1"/>
        <end position="24"/>
    </location>
</feature>
<dbReference type="OrthoDB" id="6028468at2"/>
<evidence type="ECO:0000256" key="2">
    <source>
        <dbReference type="SAM" id="SignalP"/>
    </source>
</evidence>
<feature type="chain" id="PRO_5012296242" evidence="2">
    <location>
        <begin position="25"/>
        <end position="103"/>
    </location>
</feature>
<keyword evidence="4" id="KW-1185">Reference proteome</keyword>
<organism evidence="3 4">
    <name type="scientific">Thermomonas hydrothermalis</name>
    <dbReference type="NCBI Taxonomy" id="213588"/>
    <lineage>
        <taxon>Bacteria</taxon>
        <taxon>Pseudomonadati</taxon>
        <taxon>Pseudomonadota</taxon>
        <taxon>Gammaproteobacteria</taxon>
        <taxon>Lysobacterales</taxon>
        <taxon>Lysobacteraceae</taxon>
        <taxon>Thermomonas</taxon>
    </lineage>
</organism>
<evidence type="ECO:0000313" key="4">
    <source>
        <dbReference type="Proteomes" id="UP000242857"/>
    </source>
</evidence>
<protein>
    <submittedName>
        <fullName evidence="3">Uncharacterized protein</fullName>
    </submittedName>
</protein>